<dbReference type="PROSITE" id="PS51257">
    <property type="entry name" value="PROKAR_LIPOPROTEIN"/>
    <property type="match status" value="1"/>
</dbReference>
<dbReference type="PANTHER" id="PTHR10151:SF120">
    <property type="entry name" value="BIS(5'-ADENOSYL)-TRIPHOSPHATASE"/>
    <property type="match status" value="1"/>
</dbReference>
<evidence type="ECO:0000313" key="2">
    <source>
        <dbReference type="Proteomes" id="UP000233398"/>
    </source>
</evidence>
<dbReference type="InterPro" id="IPR017850">
    <property type="entry name" value="Alkaline_phosphatase_core_sf"/>
</dbReference>
<protein>
    <submittedName>
        <fullName evidence="1">Alkaline phosphatase family protein</fullName>
    </submittedName>
</protein>
<dbReference type="RefSeq" id="WP_101073644.1">
    <property type="nucleotide sequence ID" value="NZ_PISP01000003.1"/>
</dbReference>
<dbReference type="CDD" id="cd16018">
    <property type="entry name" value="Enpp"/>
    <property type="match status" value="1"/>
</dbReference>
<dbReference type="InterPro" id="IPR002591">
    <property type="entry name" value="Phosphodiest/P_Trfase"/>
</dbReference>
<dbReference type="Gene3D" id="3.30.1360.180">
    <property type="match status" value="1"/>
</dbReference>
<proteinExistence type="predicted"/>
<organism evidence="1 2">
    <name type="scientific">Rhodohalobacter barkolensis</name>
    <dbReference type="NCBI Taxonomy" id="2053187"/>
    <lineage>
        <taxon>Bacteria</taxon>
        <taxon>Pseudomonadati</taxon>
        <taxon>Balneolota</taxon>
        <taxon>Balneolia</taxon>
        <taxon>Balneolales</taxon>
        <taxon>Balneolaceae</taxon>
        <taxon>Rhodohalobacter</taxon>
    </lineage>
</organism>
<gene>
    <name evidence="1" type="ORF">CWD77_11130</name>
</gene>
<dbReference type="PANTHER" id="PTHR10151">
    <property type="entry name" value="ECTONUCLEOTIDE PYROPHOSPHATASE/PHOSPHODIESTERASE"/>
    <property type="match status" value="1"/>
</dbReference>
<dbReference type="AlphaFoldDB" id="A0A2N0VG60"/>
<dbReference type="Gene3D" id="3.40.720.10">
    <property type="entry name" value="Alkaline Phosphatase, subunit A"/>
    <property type="match status" value="1"/>
</dbReference>
<dbReference type="EMBL" id="PISP01000003">
    <property type="protein sequence ID" value="PKD43171.1"/>
    <property type="molecule type" value="Genomic_DNA"/>
</dbReference>
<keyword evidence="2" id="KW-1185">Reference proteome</keyword>
<comment type="caution">
    <text evidence="1">The sequence shown here is derived from an EMBL/GenBank/DDBJ whole genome shotgun (WGS) entry which is preliminary data.</text>
</comment>
<dbReference type="GO" id="GO:0016787">
    <property type="term" value="F:hydrolase activity"/>
    <property type="evidence" value="ECO:0007669"/>
    <property type="project" value="UniProtKB-ARBA"/>
</dbReference>
<dbReference type="Pfam" id="PF01663">
    <property type="entry name" value="Phosphodiest"/>
    <property type="match status" value="1"/>
</dbReference>
<dbReference type="OrthoDB" id="9779418at2"/>
<dbReference type="Proteomes" id="UP000233398">
    <property type="component" value="Unassembled WGS sequence"/>
</dbReference>
<name>A0A2N0VG60_9BACT</name>
<accession>A0A2N0VG60</accession>
<evidence type="ECO:0000313" key="1">
    <source>
        <dbReference type="EMBL" id="PKD43171.1"/>
    </source>
</evidence>
<dbReference type="SUPFAM" id="SSF53649">
    <property type="entry name" value="Alkaline phosphatase-like"/>
    <property type="match status" value="1"/>
</dbReference>
<reference evidence="1 2" key="1">
    <citation type="submission" date="2017-11" db="EMBL/GenBank/DDBJ databases">
        <title>Rhodohalobacter 15182 sp. nov., isolated from a salt lake.</title>
        <authorList>
            <person name="Han S."/>
        </authorList>
    </citation>
    <scope>NUCLEOTIDE SEQUENCE [LARGE SCALE GENOMIC DNA]</scope>
    <source>
        <strain evidence="1 2">15182</strain>
    </source>
</reference>
<sequence length="410" mass="46766">MHKLKLSIPAFIFLFTLLFVAACDKRKEIDSNKLLLISIDGFHPDYLNNYETPNLDRIVEQGVLADYMIPVFPTKTFPNHYSIVTGRYTENTGLIANNMYDSEMDSYYSLGNREAVQDARWYEGEPIWVTAEKQGVKSAPMFWPGSEAPIGGTHPTYWSPYDDYHPYSARVDSVIHWLTMEPEQAPGFMTLYFSKVDTYGHRYGPNSDSTAVAVKEVDEQIGYLLSELERVDKGETLNMIIVSDHGMAEVSEERVILLDQIIDLELVEMIDWNPVAMIQPNEGELDEIYESLKANEKNFSVYKKEDLPDRLHFKNHDRVPEFILIADLGYSITTSNRLEEYGVAGGAHGYDNLYPEMHSLFIAAGPSFKQGITTEGFQNIHLYELMTHLLDLEPAPNDGRLDSLIHILQK</sequence>